<dbReference type="RefSeq" id="WP_175230141.1">
    <property type="nucleotide sequence ID" value="NZ_CADIKH010000036.1"/>
</dbReference>
<evidence type="ECO:0000313" key="3">
    <source>
        <dbReference type="EMBL" id="CAB3768256.1"/>
    </source>
</evidence>
<evidence type="ECO:0000256" key="1">
    <source>
        <dbReference type="SAM" id="MobiDB-lite"/>
    </source>
</evidence>
<proteinExistence type="predicted"/>
<feature type="compositionally biased region" description="Basic and acidic residues" evidence="1">
    <location>
        <begin position="230"/>
        <end position="240"/>
    </location>
</feature>
<gene>
    <name evidence="3" type="ORF">LMG29542_05822</name>
</gene>
<accession>A0A6J5EST9</accession>
<protein>
    <submittedName>
        <fullName evidence="3">Uncharacterized protein</fullName>
    </submittedName>
</protein>
<sequence length="240" mass="26774">MRAQALSCIKHTVLLAVFIIILISVFATYASESFASRSTVKIFRYSVGTCDFRISDHMFDGKFYVNKWSSPPAAIYTYPDKYSQKPTGLSEGFTLFCIDATEDKIGLILGAKRVNGQWLEYNPWPRSNEMELTPFDPGAHLQTIRIQGKNWKGIGLTVDETTGAEQHRLRRFFFCLVHRTHALCGNTPVQRLADPGGHSELGRITAILETIEFVESLAPNESGAASNVSADHDKRGRDGK</sequence>
<keyword evidence="4" id="KW-1185">Reference proteome</keyword>
<feature type="region of interest" description="Disordered" evidence="1">
    <location>
        <begin position="221"/>
        <end position="240"/>
    </location>
</feature>
<reference evidence="3 4" key="1">
    <citation type="submission" date="2020-04" db="EMBL/GenBank/DDBJ databases">
        <authorList>
            <person name="De Canck E."/>
        </authorList>
    </citation>
    <scope>NUCLEOTIDE SEQUENCE [LARGE SCALE GENOMIC DNA]</scope>
    <source>
        <strain evidence="3 4">LMG 29542</strain>
    </source>
</reference>
<keyword evidence="2" id="KW-0812">Transmembrane</keyword>
<dbReference type="AlphaFoldDB" id="A0A6J5EST9"/>
<dbReference type="Proteomes" id="UP000494363">
    <property type="component" value="Unassembled WGS sequence"/>
</dbReference>
<evidence type="ECO:0000313" key="4">
    <source>
        <dbReference type="Proteomes" id="UP000494363"/>
    </source>
</evidence>
<keyword evidence="2" id="KW-1133">Transmembrane helix</keyword>
<name>A0A6J5EST9_9BURK</name>
<feature type="transmembrane region" description="Helical" evidence="2">
    <location>
        <begin position="12"/>
        <end position="30"/>
    </location>
</feature>
<dbReference type="EMBL" id="CADIKH010000036">
    <property type="protein sequence ID" value="CAB3768256.1"/>
    <property type="molecule type" value="Genomic_DNA"/>
</dbReference>
<evidence type="ECO:0000256" key="2">
    <source>
        <dbReference type="SAM" id="Phobius"/>
    </source>
</evidence>
<keyword evidence="2" id="KW-0472">Membrane</keyword>
<organism evidence="3 4">
    <name type="scientific">Paraburkholderia humisilvae</name>
    <dbReference type="NCBI Taxonomy" id="627669"/>
    <lineage>
        <taxon>Bacteria</taxon>
        <taxon>Pseudomonadati</taxon>
        <taxon>Pseudomonadota</taxon>
        <taxon>Betaproteobacteria</taxon>
        <taxon>Burkholderiales</taxon>
        <taxon>Burkholderiaceae</taxon>
        <taxon>Paraburkholderia</taxon>
    </lineage>
</organism>